<dbReference type="InterPro" id="IPR027417">
    <property type="entry name" value="P-loop_NTPase"/>
</dbReference>
<feature type="repeat" description="WD" evidence="3">
    <location>
        <begin position="850"/>
        <end position="891"/>
    </location>
</feature>
<keyword evidence="6" id="KW-1185">Reference proteome</keyword>
<evidence type="ECO:0000256" key="2">
    <source>
        <dbReference type="ARBA" id="ARBA00022737"/>
    </source>
</evidence>
<dbReference type="SUPFAM" id="SSF52540">
    <property type="entry name" value="P-loop containing nucleoside triphosphate hydrolases"/>
    <property type="match status" value="1"/>
</dbReference>
<feature type="repeat" description="WD" evidence="3">
    <location>
        <begin position="1228"/>
        <end position="1269"/>
    </location>
</feature>
<feature type="domain" description="NACHT" evidence="4">
    <location>
        <begin position="250"/>
        <end position="413"/>
    </location>
</feature>
<dbReference type="SUPFAM" id="SSF141571">
    <property type="entry name" value="Pentapeptide repeat-like"/>
    <property type="match status" value="1"/>
</dbReference>
<gene>
    <name evidence="5" type="ORF">RFI_12519</name>
</gene>
<feature type="repeat" description="WD" evidence="3">
    <location>
        <begin position="1060"/>
        <end position="1101"/>
    </location>
</feature>
<dbReference type="InterPro" id="IPR001646">
    <property type="entry name" value="5peptide_repeat"/>
</dbReference>
<dbReference type="InterPro" id="IPR001680">
    <property type="entry name" value="WD40_rpt"/>
</dbReference>
<feature type="repeat" description="WD" evidence="3">
    <location>
        <begin position="1144"/>
        <end position="1185"/>
    </location>
</feature>
<dbReference type="PROSITE" id="PS50294">
    <property type="entry name" value="WD_REPEATS_REGION"/>
    <property type="match status" value="14"/>
</dbReference>
<dbReference type="Pfam" id="PF00400">
    <property type="entry name" value="WD40"/>
    <property type="match status" value="14"/>
</dbReference>
<dbReference type="SMART" id="SM00320">
    <property type="entry name" value="WD40"/>
    <property type="match status" value="14"/>
</dbReference>
<dbReference type="InterPro" id="IPR007111">
    <property type="entry name" value="NACHT_NTPase"/>
</dbReference>
<dbReference type="Proteomes" id="UP000023152">
    <property type="component" value="Unassembled WGS sequence"/>
</dbReference>
<dbReference type="InterPro" id="IPR019775">
    <property type="entry name" value="WD40_repeat_CS"/>
</dbReference>
<dbReference type="GO" id="GO:0035097">
    <property type="term" value="C:histone methyltransferase complex"/>
    <property type="evidence" value="ECO:0007669"/>
    <property type="project" value="UniProtKB-ARBA"/>
</dbReference>
<feature type="repeat" description="WD" evidence="3">
    <location>
        <begin position="1102"/>
        <end position="1143"/>
    </location>
</feature>
<feature type="repeat" description="WD" evidence="3">
    <location>
        <begin position="892"/>
        <end position="933"/>
    </location>
</feature>
<dbReference type="Pfam" id="PF00805">
    <property type="entry name" value="Pentapeptide"/>
    <property type="match status" value="1"/>
</dbReference>
<feature type="repeat" description="WD" evidence="3">
    <location>
        <begin position="1270"/>
        <end position="1311"/>
    </location>
</feature>
<dbReference type="OrthoDB" id="538223at2759"/>
<dbReference type="InterPro" id="IPR015943">
    <property type="entry name" value="WD40/YVTN_repeat-like_dom_sf"/>
</dbReference>
<dbReference type="PROSITE" id="PS50082">
    <property type="entry name" value="WD_REPEATS_2"/>
    <property type="match status" value="14"/>
</dbReference>
<dbReference type="FunFam" id="2.130.10.10:FF:000228">
    <property type="entry name" value="COMPASS-like H3K4 histone methylase component WDR5A"/>
    <property type="match status" value="1"/>
</dbReference>
<feature type="repeat" description="WD" evidence="3">
    <location>
        <begin position="1312"/>
        <end position="1345"/>
    </location>
</feature>
<dbReference type="Gene3D" id="2.130.10.10">
    <property type="entry name" value="YVTN repeat-like/Quinoprotein amine dehydrogenase"/>
    <property type="match status" value="6"/>
</dbReference>
<dbReference type="InterPro" id="IPR050349">
    <property type="entry name" value="WD_LIS1/nudF_dynein_reg"/>
</dbReference>
<dbReference type="Gene3D" id="2.160.20.80">
    <property type="entry name" value="E3 ubiquitin-protein ligase SopA"/>
    <property type="match status" value="1"/>
</dbReference>
<comment type="caution">
    <text evidence="5">The sequence shown here is derived from an EMBL/GenBank/DDBJ whole genome shotgun (WGS) entry which is preliminary data.</text>
</comment>
<evidence type="ECO:0000256" key="1">
    <source>
        <dbReference type="ARBA" id="ARBA00022574"/>
    </source>
</evidence>
<name>X6NF60_RETFI</name>
<dbReference type="Pfam" id="PF05729">
    <property type="entry name" value="NACHT"/>
    <property type="match status" value="1"/>
</dbReference>
<feature type="repeat" description="WD" evidence="3">
    <location>
        <begin position="976"/>
        <end position="1017"/>
    </location>
</feature>
<dbReference type="InterPro" id="IPR036322">
    <property type="entry name" value="WD40_repeat_dom_sf"/>
</dbReference>
<keyword evidence="1 3" id="KW-0853">WD repeat</keyword>
<evidence type="ECO:0000313" key="6">
    <source>
        <dbReference type="Proteomes" id="UP000023152"/>
    </source>
</evidence>
<dbReference type="PANTHER" id="PTHR44129">
    <property type="entry name" value="WD REPEAT-CONTAINING PROTEIN POP1"/>
    <property type="match status" value="1"/>
</dbReference>
<feature type="repeat" description="WD" evidence="3">
    <location>
        <begin position="808"/>
        <end position="849"/>
    </location>
</feature>
<dbReference type="SUPFAM" id="SSF50978">
    <property type="entry name" value="WD40 repeat-like"/>
    <property type="match status" value="2"/>
</dbReference>
<dbReference type="EMBL" id="ASPP01009090">
    <property type="protein sequence ID" value="ETO24636.1"/>
    <property type="molecule type" value="Genomic_DNA"/>
</dbReference>
<feature type="repeat" description="WD" evidence="3">
    <location>
        <begin position="766"/>
        <end position="807"/>
    </location>
</feature>
<evidence type="ECO:0000256" key="3">
    <source>
        <dbReference type="PROSITE-ProRule" id="PRU00221"/>
    </source>
</evidence>
<reference evidence="5 6" key="1">
    <citation type="journal article" date="2013" name="Curr. Biol.">
        <title>The Genome of the Foraminiferan Reticulomyxa filosa.</title>
        <authorList>
            <person name="Glockner G."/>
            <person name="Hulsmann N."/>
            <person name="Schleicher M."/>
            <person name="Noegel A.A."/>
            <person name="Eichinger L."/>
            <person name="Gallinger C."/>
            <person name="Pawlowski J."/>
            <person name="Sierra R."/>
            <person name="Euteneuer U."/>
            <person name="Pillet L."/>
            <person name="Moustafa A."/>
            <person name="Platzer M."/>
            <person name="Groth M."/>
            <person name="Szafranski K."/>
            <person name="Schliwa M."/>
        </authorList>
    </citation>
    <scope>NUCLEOTIDE SEQUENCE [LARGE SCALE GENOMIC DNA]</scope>
</reference>
<evidence type="ECO:0000313" key="5">
    <source>
        <dbReference type="EMBL" id="ETO24636.1"/>
    </source>
</evidence>
<dbReference type="Gene3D" id="3.40.50.300">
    <property type="entry name" value="P-loop containing nucleotide triphosphate hydrolases"/>
    <property type="match status" value="1"/>
</dbReference>
<evidence type="ECO:0000259" key="4">
    <source>
        <dbReference type="Pfam" id="PF05729"/>
    </source>
</evidence>
<feature type="repeat" description="WD" evidence="3">
    <location>
        <begin position="1018"/>
        <end position="1059"/>
    </location>
</feature>
<dbReference type="CDD" id="cd00200">
    <property type="entry name" value="WD40"/>
    <property type="match status" value="3"/>
</dbReference>
<accession>X6NF60</accession>
<dbReference type="PRINTS" id="PR00320">
    <property type="entry name" value="GPROTEINBRPT"/>
</dbReference>
<feature type="repeat" description="WD" evidence="3">
    <location>
        <begin position="934"/>
        <end position="975"/>
    </location>
</feature>
<protein>
    <submittedName>
        <fullName evidence="5">NB-ARC domain-containing protein</fullName>
    </submittedName>
</protein>
<keyword evidence="2" id="KW-0677">Repeat</keyword>
<dbReference type="InterPro" id="IPR020472">
    <property type="entry name" value="WD40_PAC1"/>
</dbReference>
<dbReference type="PROSITE" id="PS00678">
    <property type="entry name" value="WD_REPEATS_1"/>
    <property type="match status" value="10"/>
</dbReference>
<feature type="repeat" description="WD" evidence="3">
    <location>
        <begin position="1186"/>
        <end position="1227"/>
    </location>
</feature>
<proteinExistence type="predicted"/>
<sequence>MKKAEEFNLVVSEDKDFFVKQSKTHHRFHNIKLYVPKHDVYVEMQATLKNFTTLEGYTVIENPKLSHLFYELIRAWKPSDSKEEELKQSSDDTLAKINDIICEWINEKEIKKIASRYKAHSEIGILKPPQLNHHHHHIIIIIQMKWKPLGMHLLNWPHLCKAIYVILFEYYKKWIIGDKHPATRADVALMLQEARRREIREDATVSQAISTYIPLQANNYPHIDGTSNDAYDCHQHVMEFLKKDSQHREVMVLQGKSGSGKSLFCRFLEKTLWEDYSNGLTKIMPIFISLPKYYNAQNERKLISQALQSKQIGDDDMIDIIRESISFVFIFDCFDEIFDTYNKHSHDDNERYFFERFDLGQWNAKVIVTCRSNALNEEDSKATLIRSTPMYSTSVVYLWPFSTRQMHLFVEKFVKLTKKNKSNANWTPQQYIKTLEKYPSLHKMVEEPFFLWIILSVLPSLIERHSIGTVISKAQVYEAFNEQWIDIHVQNICTKLAELRVQTNPKKMKLSLQKYCEDLAFEMFLQGHQVAIESSLEFEMDSTEDSKESQQDILEITDSKSETLPKMHEHWQQYFKGDSIAKCVLRRIGDNQYTFLHKSCQEYFAAHKIIKNIIEWKPIMSSIGNEEYQRQFGTCVQMSYLNQKLLNDEIAIIQFIAERVHEKQSSFSHLQSRLFRIIESSKANDHVCIAAANAATILNSARANIHHQTWDNIKIPHAILDHAFLEGTDFTNANLEHVSFVQALLKKANFQNASMNQAFFGEYANIGGHKNVVTAAEFSPDGKTIVSSSWDRNIRLWDAMSGQEIRAISGHEHFVTRTHFSPNGRTIISCSEDQTIRIWEVASGQEIRKFVGHDGPVTEAKFSSDSSKIVSCAFDQTIRLWDVQSGRELKKLEGHSSFVAGVQFSPDGRTIVSCSDDQTIRIWDATTGVELRRLEGHTTSVTAVQLSSDGQVIISCSFDQTIRLWDAFTGKEIQRFEGHTGPVTDAQMSPDNQMVVSGSWDRSIRVWHIASGREVQRLEGHVGGIRTVQFSLDSRTILSCSDDATIRRWDVISRRDIQKMEGHSNVITNAQFSSNGATIVTCSFDQTIRLWDVASGREIQKCEGHSHYITAIHFSPDASMLVSCSADKTIRLWDIQSGSECKRFEGHNGIVTAAQFTPDGQTIVSSSWDRTIKIWDVASGQTLKTIEGHSDGVRGVQVSSDGRTVVSCSDDKTIRIWDLASGLEIKRFEGHANIVTKAQFSPDGRSIISCSFDQTIILWDVNTGKELKKFEGHSNVVRSVQYSPHSSIIVSCSDDRTIRLWDIASGLEIYQFEKFTDYLTTAQFSPDGRNIVSCSWDQTIRLWDIAFGVESNHVETATSQNLLDGRDLLSSSASTSTQSLKVLSVKLKWQGGMQNCGLSMIDSFWKDVRGLDQQQELVVKQRGGIL</sequence>
<organism evidence="5 6">
    <name type="scientific">Reticulomyxa filosa</name>
    <dbReference type="NCBI Taxonomy" id="46433"/>
    <lineage>
        <taxon>Eukaryota</taxon>
        <taxon>Sar</taxon>
        <taxon>Rhizaria</taxon>
        <taxon>Retaria</taxon>
        <taxon>Foraminifera</taxon>
        <taxon>Monothalamids</taxon>
        <taxon>Reticulomyxidae</taxon>
        <taxon>Reticulomyxa</taxon>
    </lineage>
</organism>